<gene>
    <name evidence="1" type="ORF">PGLA1383_LOCUS11132</name>
</gene>
<name>A0A813E4I3_POLGL</name>
<evidence type="ECO:0000313" key="1">
    <source>
        <dbReference type="EMBL" id="CAE8592478.1"/>
    </source>
</evidence>
<comment type="caution">
    <text evidence="1">The sequence shown here is derived from an EMBL/GenBank/DDBJ whole genome shotgun (WGS) entry which is preliminary data.</text>
</comment>
<reference evidence="1" key="1">
    <citation type="submission" date="2021-02" db="EMBL/GenBank/DDBJ databases">
        <authorList>
            <person name="Dougan E. K."/>
            <person name="Rhodes N."/>
            <person name="Thang M."/>
            <person name="Chan C."/>
        </authorList>
    </citation>
    <scope>NUCLEOTIDE SEQUENCE</scope>
</reference>
<organism evidence="1 2">
    <name type="scientific">Polarella glacialis</name>
    <name type="common">Dinoflagellate</name>
    <dbReference type="NCBI Taxonomy" id="89957"/>
    <lineage>
        <taxon>Eukaryota</taxon>
        <taxon>Sar</taxon>
        <taxon>Alveolata</taxon>
        <taxon>Dinophyceae</taxon>
        <taxon>Suessiales</taxon>
        <taxon>Suessiaceae</taxon>
        <taxon>Polarella</taxon>
    </lineage>
</organism>
<sequence length="140" mass="13904">MTSSGVATKMPATGFATIATAPAAPAAAAATSATDGSMLMDDWGVFAGGSPRGDQVQDASSADVGVGGDVLSQAWNDLGLGSSRGTSTPSAAAAAAAIPENRVPDRAGIFKKRGLPQKVKKFLAALPDLKHLYSSSVVVS</sequence>
<dbReference type="EMBL" id="CAJNNV010005708">
    <property type="protein sequence ID" value="CAE8592478.1"/>
    <property type="molecule type" value="Genomic_DNA"/>
</dbReference>
<evidence type="ECO:0000313" key="2">
    <source>
        <dbReference type="Proteomes" id="UP000654075"/>
    </source>
</evidence>
<dbReference type="AlphaFoldDB" id="A0A813E4I3"/>
<protein>
    <submittedName>
        <fullName evidence="1">Uncharacterized protein</fullName>
    </submittedName>
</protein>
<accession>A0A813E4I3</accession>
<proteinExistence type="predicted"/>
<dbReference type="Proteomes" id="UP000654075">
    <property type="component" value="Unassembled WGS sequence"/>
</dbReference>
<keyword evidence="2" id="KW-1185">Reference proteome</keyword>